<protein>
    <submittedName>
        <fullName evidence="2">Uncharacterized protein</fullName>
    </submittedName>
</protein>
<dbReference type="AlphaFoldDB" id="A0A0A8Y7Y7"/>
<reference evidence="2" key="1">
    <citation type="submission" date="2014-09" db="EMBL/GenBank/DDBJ databases">
        <authorList>
            <person name="Magalhaes I.L.F."/>
            <person name="Oliveira U."/>
            <person name="Santos F.R."/>
            <person name="Vidigal T.H.D.A."/>
            <person name="Brescovit A.D."/>
            <person name="Santos A.J."/>
        </authorList>
    </citation>
    <scope>NUCLEOTIDE SEQUENCE</scope>
    <source>
        <tissue evidence="2">Shoot tissue taken approximately 20 cm above the soil surface</tissue>
    </source>
</reference>
<proteinExistence type="predicted"/>
<evidence type="ECO:0000313" key="2">
    <source>
        <dbReference type="EMBL" id="JAD21300.1"/>
    </source>
</evidence>
<name>A0A0A8Y7Y7_ARUDO</name>
<feature type="region of interest" description="Disordered" evidence="1">
    <location>
        <begin position="1"/>
        <end position="34"/>
    </location>
</feature>
<dbReference type="EMBL" id="GBRH01276595">
    <property type="protein sequence ID" value="JAD21300.1"/>
    <property type="molecule type" value="Transcribed_RNA"/>
</dbReference>
<reference evidence="2" key="2">
    <citation type="journal article" date="2015" name="Data Brief">
        <title>Shoot transcriptome of the giant reed, Arundo donax.</title>
        <authorList>
            <person name="Barrero R.A."/>
            <person name="Guerrero F.D."/>
            <person name="Moolhuijzen P."/>
            <person name="Goolsby J.A."/>
            <person name="Tidwell J."/>
            <person name="Bellgard S.E."/>
            <person name="Bellgard M.I."/>
        </authorList>
    </citation>
    <scope>NUCLEOTIDE SEQUENCE</scope>
    <source>
        <tissue evidence="2">Shoot tissue taken approximately 20 cm above the soil surface</tissue>
    </source>
</reference>
<sequence>MHAFTRARSSTTSSHLNCCQGRRQGGRSWSAVTP</sequence>
<accession>A0A0A8Y7Y7</accession>
<organism evidence="2">
    <name type="scientific">Arundo donax</name>
    <name type="common">Giant reed</name>
    <name type="synonym">Donax arundinaceus</name>
    <dbReference type="NCBI Taxonomy" id="35708"/>
    <lineage>
        <taxon>Eukaryota</taxon>
        <taxon>Viridiplantae</taxon>
        <taxon>Streptophyta</taxon>
        <taxon>Embryophyta</taxon>
        <taxon>Tracheophyta</taxon>
        <taxon>Spermatophyta</taxon>
        <taxon>Magnoliopsida</taxon>
        <taxon>Liliopsida</taxon>
        <taxon>Poales</taxon>
        <taxon>Poaceae</taxon>
        <taxon>PACMAD clade</taxon>
        <taxon>Arundinoideae</taxon>
        <taxon>Arundineae</taxon>
        <taxon>Arundo</taxon>
    </lineage>
</organism>
<evidence type="ECO:0000256" key="1">
    <source>
        <dbReference type="SAM" id="MobiDB-lite"/>
    </source>
</evidence>